<dbReference type="InterPro" id="IPR001853">
    <property type="entry name" value="DSBA-like_thioredoxin_dom"/>
</dbReference>
<dbReference type="EC" id="2.5.1.18" evidence="4"/>
<sequence length="248" mass="26861">MRVAAVRAAVHAAKEKVKIDLYYDVVSPYAWLGFETLNRYKAHWNINLHLKPVLLTGIGKAAGTIAPAMKPNRAPYLVKDLHRSAAYFNVPINFPSDVFELMFVKGSLIPSRFLTAIGLLHPAHLEAASRQLWLAAWSRDEDITSPEVLAAAGLAAGLTPESLAEVKEQMGQPAIKQLLKAHTDEAVGYGAFGVPTIVAHVGGKPALFFGSDRFPILAQEINETWMGPEPGVGSAETLKRCALQETVG</sequence>
<evidence type="ECO:0000256" key="4">
    <source>
        <dbReference type="PIRNR" id="PIRNR006386"/>
    </source>
</evidence>
<dbReference type="Proteomes" id="UP001487740">
    <property type="component" value="Unassembled WGS sequence"/>
</dbReference>
<dbReference type="InterPro" id="IPR014440">
    <property type="entry name" value="HCCAis_GSTk"/>
</dbReference>
<protein>
    <recommendedName>
        <fullName evidence="4">Glutathione S-transferase kappa</fullName>
        <ecNumber evidence="4">2.5.1.18</ecNumber>
    </recommendedName>
</protein>
<comment type="catalytic activity">
    <reaction evidence="3 4">
        <text>RX + glutathione = an S-substituted glutathione + a halide anion + H(+)</text>
        <dbReference type="Rhea" id="RHEA:16437"/>
        <dbReference type="ChEBI" id="CHEBI:15378"/>
        <dbReference type="ChEBI" id="CHEBI:16042"/>
        <dbReference type="ChEBI" id="CHEBI:17792"/>
        <dbReference type="ChEBI" id="CHEBI:57925"/>
        <dbReference type="ChEBI" id="CHEBI:90779"/>
        <dbReference type="EC" id="2.5.1.18"/>
    </reaction>
</comment>
<dbReference type="InterPro" id="IPR036249">
    <property type="entry name" value="Thioredoxin-like_sf"/>
</dbReference>
<name>A0AAW0SYB1_SCYPA</name>
<evidence type="ECO:0000313" key="8">
    <source>
        <dbReference type="Proteomes" id="UP001487740"/>
    </source>
</evidence>
<organism evidence="7 8">
    <name type="scientific">Scylla paramamosain</name>
    <name type="common">Mud crab</name>
    <dbReference type="NCBI Taxonomy" id="85552"/>
    <lineage>
        <taxon>Eukaryota</taxon>
        <taxon>Metazoa</taxon>
        <taxon>Ecdysozoa</taxon>
        <taxon>Arthropoda</taxon>
        <taxon>Crustacea</taxon>
        <taxon>Multicrustacea</taxon>
        <taxon>Malacostraca</taxon>
        <taxon>Eumalacostraca</taxon>
        <taxon>Eucarida</taxon>
        <taxon>Decapoda</taxon>
        <taxon>Pleocyemata</taxon>
        <taxon>Brachyura</taxon>
        <taxon>Eubrachyura</taxon>
        <taxon>Portunoidea</taxon>
        <taxon>Portunidae</taxon>
        <taxon>Portuninae</taxon>
        <taxon>Scylla</taxon>
    </lineage>
</organism>
<dbReference type="InterPro" id="IPR051924">
    <property type="entry name" value="GST_Kappa/NadH"/>
</dbReference>
<dbReference type="SUPFAM" id="SSF52833">
    <property type="entry name" value="Thioredoxin-like"/>
    <property type="match status" value="1"/>
</dbReference>
<evidence type="ECO:0000259" key="6">
    <source>
        <dbReference type="Pfam" id="PF01323"/>
    </source>
</evidence>
<dbReference type="FunFam" id="3.40.30.10:FF:000096">
    <property type="entry name" value="Glutathione S-transferase kappa"/>
    <property type="match status" value="1"/>
</dbReference>
<accession>A0AAW0SYB1</accession>
<gene>
    <name evidence="7" type="ORF">O3P69_016784</name>
</gene>
<dbReference type="PANTHER" id="PTHR42943:SF2">
    <property type="entry name" value="GLUTATHIONE S-TRANSFERASE KAPPA 1"/>
    <property type="match status" value="1"/>
</dbReference>
<feature type="active site" description="Nucleophile" evidence="5">
    <location>
        <position position="27"/>
    </location>
</feature>
<keyword evidence="8" id="KW-1185">Reference proteome</keyword>
<dbReference type="PANTHER" id="PTHR42943">
    <property type="entry name" value="GLUTATHIONE S-TRANSFERASE KAPPA"/>
    <property type="match status" value="1"/>
</dbReference>
<proteinExistence type="inferred from homology"/>
<keyword evidence="2 4" id="KW-0808">Transferase</keyword>
<dbReference type="GO" id="GO:0005739">
    <property type="term" value="C:mitochondrion"/>
    <property type="evidence" value="ECO:0007669"/>
    <property type="project" value="TreeGrafter"/>
</dbReference>
<comment type="similarity">
    <text evidence="1 4">Belongs to the GST superfamily. Kappa family.</text>
</comment>
<evidence type="ECO:0000256" key="3">
    <source>
        <dbReference type="ARBA" id="ARBA00047960"/>
    </source>
</evidence>
<dbReference type="GO" id="GO:0006749">
    <property type="term" value="P:glutathione metabolic process"/>
    <property type="evidence" value="ECO:0007669"/>
    <property type="project" value="TreeGrafter"/>
</dbReference>
<reference evidence="7 8" key="1">
    <citation type="submission" date="2023-03" db="EMBL/GenBank/DDBJ databases">
        <title>High-quality genome of Scylla paramamosain provides insights in environmental adaptation.</title>
        <authorList>
            <person name="Zhang L."/>
        </authorList>
    </citation>
    <scope>NUCLEOTIDE SEQUENCE [LARGE SCALE GENOMIC DNA]</scope>
    <source>
        <strain evidence="7">LZ_2023a</strain>
        <tissue evidence="7">Muscle</tissue>
    </source>
</reference>
<evidence type="ECO:0000313" key="7">
    <source>
        <dbReference type="EMBL" id="KAK8380434.1"/>
    </source>
</evidence>
<evidence type="ECO:0000256" key="5">
    <source>
        <dbReference type="PIRSR" id="PIRSR006386-1"/>
    </source>
</evidence>
<evidence type="ECO:0000256" key="1">
    <source>
        <dbReference type="ARBA" id="ARBA00006494"/>
    </source>
</evidence>
<dbReference type="AlphaFoldDB" id="A0AAW0SYB1"/>
<feature type="domain" description="DSBA-like thioredoxin" evidence="6">
    <location>
        <begin position="19"/>
        <end position="221"/>
    </location>
</feature>
<dbReference type="GO" id="GO:0004364">
    <property type="term" value="F:glutathione transferase activity"/>
    <property type="evidence" value="ECO:0007669"/>
    <property type="project" value="UniProtKB-UniRule"/>
</dbReference>
<dbReference type="EMBL" id="JARAKH010000042">
    <property type="protein sequence ID" value="KAK8380434.1"/>
    <property type="molecule type" value="Genomic_DNA"/>
</dbReference>
<dbReference type="PIRSF" id="PIRSF006386">
    <property type="entry name" value="HCCAis_GSTk"/>
    <property type="match status" value="1"/>
</dbReference>
<dbReference type="Gene3D" id="3.40.30.10">
    <property type="entry name" value="Glutaredoxin"/>
    <property type="match status" value="1"/>
</dbReference>
<dbReference type="Pfam" id="PF01323">
    <property type="entry name" value="DSBA"/>
    <property type="match status" value="1"/>
</dbReference>
<dbReference type="GO" id="GO:0004602">
    <property type="term" value="F:glutathione peroxidase activity"/>
    <property type="evidence" value="ECO:0007669"/>
    <property type="project" value="TreeGrafter"/>
</dbReference>
<comment type="caution">
    <text evidence="7">The sequence shown here is derived from an EMBL/GenBank/DDBJ whole genome shotgun (WGS) entry which is preliminary data.</text>
</comment>
<dbReference type="GO" id="GO:0005777">
    <property type="term" value="C:peroxisome"/>
    <property type="evidence" value="ECO:0007669"/>
    <property type="project" value="TreeGrafter"/>
</dbReference>
<evidence type="ECO:0000256" key="2">
    <source>
        <dbReference type="ARBA" id="ARBA00022679"/>
    </source>
</evidence>